<sequence length="315" mass="34692">MEDETKLLILQGCKLARDLESKLPTLANQPQISATQTCEAIIRTFASALEKLMMSINCKESTEGYQSCFPRLLPDNNWGSGREVGSDRQARANLLFKPEMGGGSWDSEGCATFRGLGGGILSMEVSSDLNRSASSQRSRRRRDEGKKRVITVAAPQMGNTDVPPDDGHTWRKYGQKAILGSIYPRGYYRCTHQKLYQCPAKKQVQRLDDDPRFFEVIYHHDHTCHMSPTAPLFPPPPPPPQAANVVPMDLDLCRFSGSSSTIPVVEGSSSGTLASRYAKEVIEYPVADMATAMFNPGSGNTSNIDMIFHNSRGGK</sequence>
<feature type="region of interest" description="Disordered" evidence="6">
    <location>
        <begin position="127"/>
        <end position="147"/>
    </location>
</feature>
<dbReference type="GO" id="GO:0003700">
    <property type="term" value="F:DNA-binding transcription factor activity"/>
    <property type="evidence" value="ECO:0007669"/>
    <property type="project" value="InterPro"/>
</dbReference>
<dbReference type="PROSITE" id="PS50811">
    <property type="entry name" value="WRKY"/>
    <property type="match status" value="1"/>
</dbReference>
<evidence type="ECO:0000256" key="3">
    <source>
        <dbReference type="ARBA" id="ARBA00023125"/>
    </source>
</evidence>
<comment type="subcellular location">
    <subcellularLocation>
        <location evidence="1">Nucleus</location>
    </subcellularLocation>
</comment>
<keyword evidence="3" id="KW-0238">DNA-binding</keyword>
<dbReference type="PANTHER" id="PTHR31282">
    <property type="entry name" value="WRKY TRANSCRIPTION FACTOR 21-RELATED"/>
    <property type="match status" value="1"/>
</dbReference>
<evidence type="ECO:0000256" key="4">
    <source>
        <dbReference type="ARBA" id="ARBA00023163"/>
    </source>
</evidence>
<evidence type="ECO:0000313" key="9">
    <source>
        <dbReference type="RefSeq" id="XP_030534535.1"/>
    </source>
</evidence>
<proteinExistence type="predicted"/>
<reference evidence="9" key="1">
    <citation type="submission" date="2025-08" db="UniProtKB">
        <authorList>
            <consortium name="RefSeq"/>
        </authorList>
    </citation>
    <scope>IDENTIFICATION</scope>
    <source>
        <tissue evidence="9">Leaf</tissue>
    </source>
</reference>
<keyword evidence="2" id="KW-0805">Transcription regulation</keyword>
<dbReference type="RefSeq" id="XP_030534535.1">
    <property type="nucleotide sequence ID" value="XM_030678675.2"/>
</dbReference>
<dbReference type="InterPro" id="IPR036576">
    <property type="entry name" value="WRKY_dom_sf"/>
</dbReference>
<protein>
    <submittedName>
        <fullName evidence="9">WRKY transcription factor 55-like</fullName>
    </submittedName>
</protein>
<evidence type="ECO:0000256" key="5">
    <source>
        <dbReference type="ARBA" id="ARBA00023242"/>
    </source>
</evidence>
<evidence type="ECO:0000313" key="8">
    <source>
        <dbReference type="Proteomes" id="UP000827889"/>
    </source>
</evidence>
<accession>A0A8B8PIA3</accession>
<evidence type="ECO:0000256" key="1">
    <source>
        <dbReference type="ARBA" id="ARBA00004123"/>
    </source>
</evidence>
<evidence type="ECO:0000256" key="6">
    <source>
        <dbReference type="SAM" id="MobiDB-lite"/>
    </source>
</evidence>
<dbReference type="GO" id="GO:0005634">
    <property type="term" value="C:nucleus"/>
    <property type="evidence" value="ECO:0007669"/>
    <property type="project" value="UniProtKB-SubCell"/>
</dbReference>
<name>A0A8B8PIA3_9MYRT</name>
<dbReference type="Proteomes" id="UP000827889">
    <property type="component" value="Chromosome 5"/>
</dbReference>
<gene>
    <name evidence="9" type="primary">LOC115743743</name>
</gene>
<evidence type="ECO:0000259" key="7">
    <source>
        <dbReference type="PROSITE" id="PS50811"/>
    </source>
</evidence>
<keyword evidence="8" id="KW-1185">Reference proteome</keyword>
<dbReference type="GO" id="GO:0043565">
    <property type="term" value="F:sequence-specific DNA binding"/>
    <property type="evidence" value="ECO:0007669"/>
    <property type="project" value="InterPro"/>
</dbReference>
<dbReference type="SMART" id="SM00774">
    <property type="entry name" value="WRKY"/>
    <property type="match status" value="1"/>
</dbReference>
<keyword evidence="4" id="KW-0804">Transcription</keyword>
<dbReference type="OrthoDB" id="684963at2759"/>
<dbReference type="Pfam" id="PF03106">
    <property type="entry name" value="WRKY"/>
    <property type="match status" value="1"/>
</dbReference>
<dbReference type="Gene3D" id="2.20.25.80">
    <property type="entry name" value="WRKY domain"/>
    <property type="match status" value="1"/>
</dbReference>
<keyword evidence="5" id="KW-0539">Nucleus</keyword>
<feature type="domain" description="WRKY" evidence="7">
    <location>
        <begin position="165"/>
        <end position="227"/>
    </location>
</feature>
<dbReference type="InterPro" id="IPR003657">
    <property type="entry name" value="WRKY_dom"/>
</dbReference>
<dbReference type="GeneID" id="115743743"/>
<dbReference type="InterPro" id="IPR044810">
    <property type="entry name" value="WRKY_plant"/>
</dbReference>
<evidence type="ECO:0000256" key="2">
    <source>
        <dbReference type="ARBA" id="ARBA00023015"/>
    </source>
</evidence>
<dbReference type="KEGG" id="rarg:115743743"/>
<dbReference type="AlphaFoldDB" id="A0A8B8PIA3"/>
<organism evidence="8 9">
    <name type="scientific">Rhodamnia argentea</name>
    <dbReference type="NCBI Taxonomy" id="178133"/>
    <lineage>
        <taxon>Eukaryota</taxon>
        <taxon>Viridiplantae</taxon>
        <taxon>Streptophyta</taxon>
        <taxon>Embryophyta</taxon>
        <taxon>Tracheophyta</taxon>
        <taxon>Spermatophyta</taxon>
        <taxon>Magnoliopsida</taxon>
        <taxon>eudicotyledons</taxon>
        <taxon>Gunneridae</taxon>
        <taxon>Pentapetalae</taxon>
        <taxon>rosids</taxon>
        <taxon>malvids</taxon>
        <taxon>Myrtales</taxon>
        <taxon>Myrtaceae</taxon>
        <taxon>Myrtoideae</taxon>
        <taxon>Myrteae</taxon>
        <taxon>Australasian group</taxon>
        <taxon>Rhodamnia</taxon>
    </lineage>
</organism>
<dbReference type="SUPFAM" id="SSF118290">
    <property type="entry name" value="WRKY DNA-binding domain"/>
    <property type="match status" value="1"/>
</dbReference>